<evidence type="ECO:0000256" key="1">
    <source>
        <dbReference type="SAM" id="SignalP"/>
    </source>
</evidence>
<sequence length="392" mass="44264">MKKHLLNYVSVITLLTLSSPLLAQVDSRLRVHVQDLHASHNTIFAAENTTSVFSALDISTEVDGIRVAATAYWLKQADKSQFDLKVSEAFYDFTLHNWYLSAGKKKLDWDVGYGFRPLDMFSPTQALAIYTAVPPGVFMVVGDYFTESGNTSVLCNETASYYLEDGRNVPKSSGCGGRYYHYFTGFEAQLIGHYDNKLGFRLGGNALKVIGNSLSLHSSLLWQQNYRSPVFDNQALTQTDSAVVTSQWHSNSVQALLGFNYTFASGITVIAEYWHDGRAPHDKQWRALIQASQTSAQPHQLMMMRSHFATQNLFRDNLMLHLRTSSGHWRPELTVLTNPRDNSLLINTRLCNKGLRSSQYCLGLRQYAGGSDSIYEQLSYNTTWYLNMEIQL</sequence>
<accession>A0A432W9U6</accession>
<dbReference type="AlphaFoldDB" id="A0A432W9U6"/>
<dbReference type="OrthoDB" id="8746278at2"/>
<feature type="signal peptide" evidence="1">
    <location>
        <begin position="1"/>
        <end position="23"/>
    </location>
</feature>
<protein>
    <recommendedName>
        <fullName evidence="4">Porin domain-containing protein</fullName>
    </recommendedName>
</protein>
<feature type="chain" id="PRO_5019565356" description="Porin domain-containing protein" evidence="1">
    <location>
        <begin position="24"/>
        <end position="392"/>
    </location>
</feature>
<organism evidence="2 3">
    <name type="scientific">Aliidiomarina minuta</name>
    <dbReference type="NCBI Taxonomy" id="880057"/>
    <lineage>
        <taxon>Bacteria</taxon>
        <taxon>Pseudomonadati</taxon>
        <taxon>Pseudomonadota</taxon>
        <taxon>Gammaproteobacteria</taxon>
        <taxon>Alteromonadales</taxon>
        <taxon>Idiomarinaceae</taxon>
        <taxon>Aliidiomarina</taxon>
    </lineage>
</organism>
<reference evidence="2 3" key="1">
    <citation type="journal article" date="2011" name="Front. Microbiol.">
        <title>Genomic signatures of strain selection and enhancement in Bacillus atrophaeus var. globigii, a historical biowarfare simulant.</title>
        <authorList>
            <person name="Gibbons H.S."/>
            <person name="Broomall S.M."/>
            <person name="McNew L.A."/>
            <person name="Daligault H."/>
            <person name="Chapman C."/>
            <person name="Bruce D."/>
            <person name="Karavis M."/>
            <person name="Krepps M."/>
            <person name="McGregor P.A."/>
            <person name="Hong C."/>
            <person name="Park K.H."/>
            <person name="Akmal A."/>
            <person name="Feldman A."/>
            <person name="Lin J.S."/>
            <person name="Chang W.E."/>
            <person name="Higgs B.W."/>
            <person name="Demirev P."/>
            <person name="Lindquist J."/>
            <person name="Liem A."/>
            <person name="Fochler E."/>
            <person name="Read T.D."/>
            <person name="Tapia R."/>
            <person name="Johnson S."/>
            <person name="Bishop-Lilly K.A."/>
            <person name="Detter C."/>
            <person name="Han C."/>
            <person name="Sozhamannan S."/>
            <person name="Rosenzweig C.N."/>
            <person name="Skowronski E.W."/>
        </authorList>
    </citation>
    <scope>NUCLEOTIDE SEQUENCE [LARGE SCALE GENOMIC DNA]</scope>
    <source>
        <strain evidence="2 3">MLST1</strain>
    </source>
</reference>
<dbReference type="EMBL" id="PIPL01000001">
    <property type="protein sequence ID" value="RUO26879.1"/>
    <property type="molecule type" value="Genomic_DNA"/>
</dbReference>
<comment type="caution">
    <text evidence="2">The sequence shown here is derived from an EMBL/GenBank/DDBJ whole genome shotgun (WGS) entry which is preliminary data.</text>
</comment>
<dbReference type="RefSeq" id="WP_126803693.1">
    <property type="nucleotide sequence ID" value="NZ_PIPL01000001.1"/>
</dbReference>
<dbReference type="Proteomes" id="UP000288293">
    <property type="component" value="Unassembled WGS sequence"/>
</dbReference>
<gene>
    <name evidence="2" type="ORF">CWE09_09370</name>
</gene>
<evidence type="ECO:0008006" key="4">
    <source>
        <dbReference type="Google" id="ProtNLM"/>
    </source>
</evidence>
<evidence type="ECO:0000313" key="2">
    <source>
        <dbReference type="EMBL" id="RUO26879.1"/>
    </source>
</evidence>
<keyword evidence="3" id="KW-1185">Reference proteome</keyword>
<evidence type="ECO:0000313" key="3">
    <source>
        <dbReference type="Proteomes" id="UP000288293"/>
    </source>
</evidence>
<name>A0A432W9U6_9GAMM</name>
<keyword evidence="1" id="KW-0732">Signal</keyword>
<proteinExistence type="predicted"/>